<proteinExistence type="predicted"/>
<evidence type="ECO:0000313" key="3">
    <source>
        <dbReference type="EnsemblPlants" id="PAC:32937238.CDS.1"/>
    </source>
</evidence>
<sequence>MPWLIYQHVALLMICVLPQFLLFPISREVIVHFEMFSSIMEHKILNKFNAALVVNVKWSRKIANYSQFCE</sequence>
<protein>
    <submittedName>
        <fullName evidence="2 3">Uncharacterized protein</fullName>
    </submittedName>
</protein>
<feature type="transmembrane region" description="Helical" evidence="1">
    <location>
        <begin position="6"/>
        <end position="25"/>
    </location>
</feature>
<reference evidence="2 4" key="1">
    <citation type="journal article" date="2008" name="Science">
        <title>The Physcomitrella genome reveals evolutionary insights into the conquest of land by plants.</title>
        <authorList>
            <person name="Rensing S."/>
            <person name="Lang D."/>
            <person name="Zimmer A."/>
            <person name="Terry A."/>
            <person name="Salamov A."/>
            <person name="Shapiro H."/>
            <person name="Nishiyama T."/>
            <person name="Perroud P.-F."/>
            <person name="Lindquist E."/>
            <person name="Kamisugi Y."/>
            <person name="Tanahashi T."/>
            <person name="Sakakibara K."/>
            <person name="Fujita T."/>
            <person name="Oishi K."/>
            <person name="Shin-I T."/>
            <person name="Kuroki Y."/>
            <person name="Toyoda A."/>
            <person name="Suzuki Y."/>
            <person name="Hashimoto A."/>
            <person name="Yamaguchi K."/>
            <person name="Sugano A."/>
            <person name="Kohara Y."/>
            <person name="Fujiyama A."/>
            <person name="Anterola A."/>
            <person name="Aoki S."/>
            <person name="Ashton N."/>
            <person name="Barbazuk W.B."/>
            <person name="Barker E."/>
            <person name="Bennetzen J."/>
            <person name="Bezanilla M."/>
            <person name="Blankenship R."/>
            <person name="Cho S.H."/>
            <person name="Dutcher S."/>
            <person name="Estelle M."/>
            <person name="Fawcett J.A."/>
            <person name="Gundlach H."/>
            <person name="Hanada K."/>
            <person name="Heyl A."/>
            <person name="Hicks K.A."/>
            <person name="Hugh J."/>
            <person name="Lohr M."/>
            <person name="Mayer K."/>
            <person name="Melkozernov A."/>
            <person name="Murata T."/>
            <person name="Nelson D."/>
            <person name="Pils B."/>
            <person name="Prigge M."/>
            <person name="Reiss B."/>
            <person name="Renner T."/>
            <person name="Rombauts S."/>
            <person name="Rushton P."/>
            <person name="Sanderfoot A."/>
            <person name="Schween G."/>
            <person name="Shiu S.-H."/>
            <person name="Stueber K."/>
            <person name="Theodoulou F.L."/>
            <person name="Tu H."/>
            <person name="Van de Peer Y."/>
            <person name="Verrier P.J."/>
            <person name="Waters E."/>
            <person name="Wood A."/>
            <person name="Yang L."/>
            <person name="Cove D."/>
            <person name="Cuming A."/>
            <person name="Hasebe M."/>
            <person name="Lucas S."/>
            <person name="Mishler D.B."/>
            <person name="Reski R."/>
            <person name="Grigoriev I."/>
            <person name="Quatrano R.S."/>
            <person name="Boore J.L."/>
        </authorList>
    </citation>
    <scope>NUCLEOTIDE SEQUENCE [LARGE SCALE GENOMIC DNA]</scope>
    <source>
        <strain evidence="3 4">cv. Gransden 2004</strain>
    </source>
</reference>
<dbReference type="EnsemblPlants" id="Pp3c2_37330V3.2">
    <property type="protein sequence ID" value="PAC:32937239.CDS.1"/>
    <property type="gene ID" value="Pp3c2_37330"/>
</dbReference>
<dbReference type="EnsemblPlants" id="Pp3c2_37330V3.1">
    <property type="protein sequence ID" value="PAC:32937238.CDS.1"/>
    <property type="gene ID" value="Pp3c2_37330"/>
</dbReference>
<dbReference type="AlphaFoldDB" id="A0A2K1L4M4"/>
<reference evidence="3" key="3">
    <citation type="submission" date="2020-12" db="UniProtKB">
        <authorList>
            <consortium name="EnsemblPlants"/>
        </authorList>
    </citation>
    <scope>IDENTIFICATION</scope>
</reference>
<dbReference type="EMBL" id="ABEU02000002">
    <property type="protein sequence ID" value="PNR60951.1"/>
    <property type="molecule type" value="Genomic_DNA"/>
</dbReference>
<dbReference type="Gramene" id="Pp3c2_37330V3.1">
    <property type="protein sequence ID" value="PAC:32937238.CDS.1"/>
    <property type="gene ID" value="Pp3c2_37330"/>
</dbReference>
<organism evidence="2">
    <name type="scientific">Physcomitrium patens</name>
    <name type="common">Spreading-leaved earth moss</name>
    <name type="synonym">Physcomitrella patens</name>
    <dbReference type="NCBI Taxonomy" id="3218"/>
    <lineage>
        <taxon>Eukaryota</taxon>
        <taxon>Viridiplantae</taxon>
        <taxon>Streptophyta</taxon>
        <taxon>Embryophyta</taxon>
        <taxon>Bryophyta</taxon>
        <taxon>Bryophytina</taxon>
        <taxon>Bryopsida</taxon>
        <taxon>Funariidae</taxon>
        <taxon>Funariales</taxon>
        <taxon>Funariaceae</taxon>
        <taxon>Physcomitrium</taxon>
    </lineage>
</organism>
<accession>A0A2K1L4M4</accession>
<reference evidence="2 4" key="2">
    <citation type="journal article" date="2018" name="Plant J.">
        <title>The Physcomitrella patens chromosome-scale assembly reveals moss genome structure and evolution.</title>
        <authorList>
            <person name="Lang D."/>
            <person name="Ullrich K.K."/>
            <person name="Murat F."/>
            <person name="Fuchs J."/>
            <person name="Jenkins J."/>
            <person name="Haas F.B."/>
            <person name="Piednoel M."/>
            <person name="Gundlach H."/>
            <person name="Van Bel M."/>
            <person name="Meyberg R."/>
            <person name="Vives C."/>
            <person name="Morata J."/>
            <person name="Symeonidi A."/>
            <person name="Hiss M."/>
            <person name="Muchero W."/>
            <person name="Kamisugi Y."/>
            <person name="Saleh O."/>
            <person name="Blanc G."/>
            <person name="Decker E.L."/>
            <person name="van Gessel N."/>
            <person name="Grimwood J."/>
            <person name="Hayes R.D."/>
            <person name="Graham S.W."/>
            <person name="Gunter L.E."/>
            <person name="McDaniel S.F."/>
            <person name="Hoernstein S.N.W."/>
            <person name="Larsson A."/>
            <person name="Li F.W."/>
            <person name="Perroud P.F."/>
            <person name="Phillips J."/>
            <person name="Ranjan P."/>
            <person name="Rokshar D.S."/>
            <person name="Rothfels C.J."/>
            <person name="Schneider L."/>
            <person name="Shu S."/>
            <person name="Stevenson D.W."/>
            <person name="Thummler F."/>
            <person name="Tillich M."/>
            <person name="Villarreal Aguilar J.C."/>
            <person name="Widiez T."/>
            <person name="Wong G.K."/>
            <person name="Wymore A."/>
            <person name="Zhang Y."/>
            <person name="Zimmer A.D."/>
            <person name="Quatrano R.S."/>
            <person name="Mayer K.F.X."/>
            <person name="Goodstein D."/>
            <person name="Casacuberta J.M."/>
            <person name="Vandepoele K."/>
            <person name="Reski R."/>
            <person name="Cuming A.C."/>
            <person name="Tuskan G.A."/>
            <person name="Maumus F."/>
            <person name="Salse J."/>
            <person name="Schmutz J."/>
            <person name="Rensing S.A."/>
        </authorList>
    </citation>
    <scope>NUCLEOTIDE SEQUENCE [LARGE SCALE GENOMIC DNA]</scope>
    <source>
        <strain evidence="3 4">cv. Gransden 2004</strain>
    </source>
</reference>
<evidence type="ECO:0000313" key="2">
    <source>
        <dbReference type="EMBL" id="PNR60951.1"/>
    </source>
</evidence>
<evidence type="ECO:0000256" key="1">
    <source>
        <dbReference type="SAM" id="Phobius"/>
    </source>
</evidence>
<keyword evidence="4" id="KW-1185">Reference proteome</keyword>
<gene>
    <name evidence="2" type="ORF">PHYPA_003744</name>
</gene>
<dbReference type="InParanoid" id="A0A2K1L4M4"/>
<keyword evidence="1" id="KW-1133">Transmembrane helix</keyword>
<evidence type="ECO:0000313" key="4">
    <source>
        <dbReference type="Proteomes" id="UP000006727"/>
    </source>
</evidence>
<keyword evidence="1" id="KW-0812">Transmembrane</keyword>
<dbReference type="Gramene" id="Pp3c2_37330V3.2">
    <property type="protein sequence ID" value="PAC:32937239.CDS.1"/>
    <property type="gene ID" value="Pp3c2_37330"/>
</dbReference>
<name>A0A2K1L4M4_PHYPA</name>
<dbReference type="Proteomes" id="UP000006727">
    <property type="component" value="Chromosome 2"/>
</dbReference>
<keyword evidence="1" id="KW-0472">Membrane</keyword>